<dbReference type="STRING" id="710696.Intca_0439"/>
<feature type="domain" description="Hemerythrin-like" evidence="1">
    <location>
        <begin position="8"/>
        <end position="117"/>
    </location>
</feature>
<sequence>MSSLHSLLSVLQRQHAHIGMLLSRVGDSSGTARHGAVADLLQYVALHESAEQTFMHPVALKSVGDVAAVQGRVVEEREIEAVITRLEGLDPASMDFMIYFGLLEEAMSGHTRAEENVEARVLGAVPDHELEHMARGIGLVDVWMDPAARLIGGSVASMPLRPGPRDVGFSELHRRSLEAFDAVFRLR</sequence>
<name>E6S8L8_INTC7</name>
<keyword evidence="3" id="KW-1185">Reference proteome</keyword>
<dbReference type="RefSeq" id="WP_013491308.1">
    <property type="nucleotide sequence ID" value="NC_014830.1"/>
</dbReference>
<organism evidence="2 3">
    <name type="scientific">Intrasporangium calvum (strain ATCC 23552 / DSM 43043 / JCM 3097 / NBRC 12989 / NCIMB 10167 / NRRL B-3866 / 7 KIP)</name>
    <dbReference type="NCBI Taxonomy" id="710696"/>
    <lineage>
        <taxon>Bacteria</taxon>
        <taxon>Bacillati</taxon>
        <taxon>Actinomycetota</taxon>
        <taxon>Actinomycetes</taxon>
        <taxon>Micrococcales</taxon>
        <taxon>Intrasporangiaceae</taxon>
        <taxon>Intrasporangium</taxon>
    </lineage>
</organism>
<protein>
    <recommendedName>
        <fullName evidence="1">Hemerythrin-like domain-containing protein</fullName>
    </recommendedName>
</protein>
<dbReference type="OrthoDB" id="3212362at2"/>
<proteinExistence type="predicted"/>
<accession>E6S8L8</accession>
<dbReference type="HOGENOM" id="CLU_1445870_0_0_11"/>
<dbReference type="AlphaFoldDB" id="E6S8L8"/>
<dbReference type="KEGG" id="ica:Intca_0439"/>
<dbReference type="Proteomes" id="UP000008914">
    <property type="component" value="Chromosome"/>
</dbReference>
<evidence type="ECO:0000259" key="1">
    <source>
        <dbReference type="Pfam" id="PF01814"/>
    </source>
</evidence>
<dbReference type="eggNOG" id="COG5592">
    <property type="taxonomic scope" value="Bacteria"/>
</dbReference>
<dbReference type="Pfam" id="PF01814">
    <property type="entry name" value="Hemerythrin"/>
    <property type="match status" value="1"/>
</dbReference>
<dbReference type="EMBL" id="CP002343">
    <property type="protein sequence ID" value="ADU46987.1"/>
    <property type="molecule type" value="Genomic_DNA"/>
</dbReference>
<evidence type="ECO:0000313" key="2">
    <source>
        <dbReference type="EMBL" id="ADU46987.1"/>
    </source>
</evidence>
<gene>
    <name evidence="2" type="ordered locus">Intca_0439</name>
</gene>
<dbReference type="InterPro" id="IPR012312">
    <property type="entry name" value="Hemerythrin-like"/>
</dbReference>
<reference evidence="2 3" key="1">
    <citation type="journal article" date="2010" name="Stand. Genomic Sci.">
        <title>Complete genome sequence of Intrasporangium calvum type strain (7 KIP).</title>
        <authorList>
            <person name="Del Rio T.G."/>
            <person name="Chertkov O."/>
            <person name="Yasawong M."/>
            <person name="Lucas S."/>
            <person name="Deshpande S."/>
            <person name="Cheng J.F."/>
            <person name="Detter C."/>
            <person name="Tapia R."/>
            <person name="Han C."/>
            <person name="Goodwin L."/>
            <person name="Pitluck S."/>
            <person name="Liolios K."/>
            <person name="Ivanova N."/>
            <person name="Mavromatis K."/>
            <person name="Pati A."/>
            <person name="Chen A."/>
            <person name="Palaniappan K."/>
            <person name="Land M."/>
            <person name="Hauser L."/>
            <person name="Chang Y.J."/>
            <person name="Jeffries C.D."/>
            <person name="Rohde M."/>
            <person name="Pukall R."/>
            <person name="Sikorski J."/>
            <person name="Goker M."/>
            <person name="Woyke T."/>
            <person name="Bristow J."/>
            <person name="Eisen J.A."/>
            <person name="Markowitz V."/>
            <person name="Hugenholtz P."/>
            <person name="Kyrpides N.C."/>
            <person name="Klenk H.P."/>
            <person name="Lapidus A."/>
        </authorList>
    </citation>
    <scope>NUCLEOTIDE SEQUENCE [LARGE SCALE GENOMIC DNA]</scope>
    <source>
        <strain evidence="3">ATCC 23552 / DSM 43043 / JCM 3097 / NBRC 12989 / 7 KIP</strain>
    </source>
</reference>
<evidence type="ECO:0000313" key="3">
    <source>
        <dbReference type="Proteomes" id="UP000008914"/>
    </source>
</evidence>